<dbReference type="Pfam" id="PF09751">
    <property type="entry name" value="Es2"/>
    <property type="match status" value="2"/>
</dbReference>
<evidence type="ECO:0000256" key="1">
    <source>
        <dbReference type="ARBA" id="ARBA00004123"/>
    </source>
</evidence>
<feature type="region of interest" description="Disordered" evidence="4">
    <location>
        <begin position="105"/>
        <end position="137"/>
    </location>
</feature>
<evidence type="ECO:0000256" key="3">
    <source>
        <dbReference type="ARBA" id="ARBA00023242"/>
    </source>
</evidence>
<feature type="compositionally biased region" description="Low complexity" evidence="4">
    <location>
        <begin position="399"/>
        <end position="417"/>
    </location>
</feature>
<dbReference type="PANTHER" id="PTHR12940:SF0">
    <property type="entry name" value="SPLICING FACTOR ESS-2 HOMOLOG"/>
    <property type="match status" value="1"/>
</dbReference>
<comment type="caution">
    <text evidence="5">The sequence shown here is derived from an EMBL/GenBank/DDBJ whole genome shotgun (WGS) entry which is preliminary data.</text>
</comment>
<evidence type="ECO:0008006" key="7">
    <source>
        <dbReference type="Google" id="ProtNLM"/>
    </source>
</evidence>
<dbReference type="EMBL" id="JARBHB010000006">
    <property type="protein sequence ID" value="KAJ8881601.1"/>
    <property type="molecule type" value="Genomic_DNA"/>
</dbReference>
<protein>
    <recommendedName>
        <fullName evidence="7">Splicing factor ESS-2 homolog</fullName>
    </recommendedName>
</protein>
<sequence length="477" mass="53267">MVVSDKAENPGIMEVAKVDDKRNIEVFKTPLHQVLKRKKKILDEDLYIKNLGNIIERDFFPDLTKFKKEAEGLESAGKFRIDSGELGPSVPAAAGLSPATFETPAAERREDEEQPTANVKDIPDVKKDGQQEEEKDKLSLDEFLANHTSEDNENFEVIIKEANERARRKNTWLQNTEFENEQERGNILRVPSIEEQANPGPRPLNLDTWGLNNKNYIMYVPDGVAPTKEEMIEQATKRRTIVHENTRLQANPFNERHNKEMIQHLAQTQAFHTVDGKIGVDGREMVRTETPKVNGFSFVGTPSPAPGVNESPLMTWGGVESTPFQLGGNDTPLLSSKGPSFRIAEPPKRERLAMELAGKASEGLRSRKQKALEVARRKLGTPTPGSTSGVSLDRLNSMSPAARRLSSQLRLPRSRLSTPNKPTVLTPGRSSRPILDLKLLSATPEFKRKVGTPANHLTDDLLQLPILAKRPRASDFF</sequence>
<reference evidence="5 6" key="1">
    <citation type="submission" date="2023-02" db="EMBL/GenBank/DDBJ databases">
        <title>LHISI_Scaffold_Assembly.</title>
        <authorList>
            <person name="Stuart O.P."/>
            <person name="Cleave R."/>
            <person name="Magrath M.J.L."/>
            <person name="Mikheyev A.S."/>
        </authorList>
    </citation>
    <scope>NUCLEOTIDE SEQUENCE [LARGE SCALE GENOMIC DNA]</scope>
    <source>
        <strain evidence="5">Daus_M_001</strain>
        <tissue evidence="5">Leg muscle</tissue>
    </source>
</reference>
<keyword evidence="6" id="KW-1185">Reference proteome</keyword>
<name>A0ABQ9HBN5_9NEOP</name>
<feature type="compositionally biased region" description="Basic and acidic residues" evidence="4">
    <location>
        <begin position="121"/>
        <end position="137"/>
    </location>
</feature>
<dbReference type="PANTHER" id="PTHR12940">
    <property type="entry name" value="ES-2 PROTEIN - RELATED"/>
    <property type="match status" value="1"/>
</dbReference>
<evidence type="ECO:0000313" key="6">
    <source>
        <dbReference type="Proteomes" id="UP001159363"/>
    </source>
</evidence>
<organism evidence="5 6">
    <name type="scientific">Dryococelus australis</name>
    <dbReference type="NCBI Taxonomy" id="614101"/>
    <lineage>
        <taxon>Eukaryota</taxon>
        <taxon>Metazoa</taxon>
        <taxon>Ecdysozoa</taxon>
        <taxon>Arthropoda</taxon>
        <taxon>Hexapoda</taxon>
        <taxon>Insecta</taxon>
        <taxon>Pterygota</taxon>
        <taxon>Neoptera</taxon>
        <taxon>Polyneoptera</taxon>
        <taxon>Phasmatodea</taxon>
        <taxon>Verophasmatodea</taxon>
        <taxon>Anareolatae</taxon>
        <taxon>Phasmatidae</taxon>
        <taxon>Eurycanthinae</taxon>
        <taxon>Dryococelus</taxon>
    </lineage>
</organism>
<gene>
    <name evidence="5" type="ORF">PR048_018087</name>
</gene>
<dbReference type="Proteomes" id="UP001159363">
    <property type="component" value="Chromosome 5"/>
</dbReference>
<evidence type="ECO:0000256" key="2">
    <source>
        <dbReference type="ARBA" id="ARBA00009072"/>
    </source>
</evidence>
<comment type="subcellular location">
    <subcellularLocation>
        <location evidence="1">Nucleus</location>
    </subcellularLocation>
</comment>
<accession>A0ABQ9HBN5</accession>
<feature type="compositionally biased region" description="Polar residues" evidence="4">
    <location>
        <begin position="383"/>
        <end position="398"/>
    </location>
</feature>
<keyword evidence="3" id="KW-0539">Nucleus</keyword>
<evidence type="ECO:0000256" key="4">
    <source>
        <dbReference type="SAM" id="MobiDB-lite"/>
    </source>
</evidence>
<dbReference type="InterPro" id="IPR019148">
    <property type="entry name" value="Nuclear_protein_DGCR14_ESS-2"/>
</dbReference>
<feature type="region of interest" description="Disordered" evidence="4">
    <location>
        <begin position="378"/>
        <end position="430"/>
    </location>
</feature>
<comment type="similarity">
    <text evidence="2">Belongs to the ESS2 family.</text>
</comment>
<evidence type="ECO:0000313" key="5">
    <source>
        <dbReference type="EMBL" id="KAJ8881601.1"/>
    </source>
</evidence>
<proteinExistence type="inferred from homology"/>